<dbReference type="AlphaFoldDB" id="A0A397VEJ6"/>
<organism evidence="1 2">
    <name type="scientific">Gigaspora rosea</name>
    <dbReference type="NCBI Taxonomy" id="44941"/>
    <lineage>
        <taxon>Eukaryota</taxon>
        <taxon>Fungi</taxon>
        <taxon>Fungi incertae sedis</taxon>
        <taxon>Mucoromycota</taxon>
        <taxon>Glomeromycotina</taxon>
        <taxon>Glomeromycetes</taxon>
        <taxon>Diversisporales</taxon>
        <taxon>Gigasporaceae</taxon>
        <taxon>Gigaspora</taxon>
    </lineage>
</organism>
<keyword evidence="2" id="KW-1185">Reference proteome</keyword>
<dbReference type="OrthoDB" id="2427501at2759"/>
<name>A0A397VEJ6_9GLOM</name>
<gene>
    <name evidence="1" type="ORF">C2G38_2035409</name>
</gene>
<sequence length="573" mass="66004">MKKQKNIKKNLQSEEKIIKRSKHQDAEPLQELYQLHPDLNGQSVWFFPIQKKSAEGRILYEKSENYVYVYDMITQNRFSSFAAWIKTLSIKRFFKGKKSSLATIFLNSSCNGTSIGQIIKGENHSPYFKSAEIITLLTIKTTLTTMIYSNVEFANINLMEDIFSIVQFCKKSSICVGQYTKEFAKVVYLRGDRIYSSYLGPQNNHEIIATLENKGSKTEAYCRVDCTFFVLNGNICMNCKTLRNTLYKIEKRHANSAQSVKTPYVSREILTELVQNTRKTIRSQKELVKELSERLKLKFEAEEEPISEPLTHIVYNVIEEVKTKKYKDVPNIILKELIRIQSEKPNGIRYHPMFIRWAISIYSRGPAAYKAMKSIIRMPSLSTLKSYINKTSQYTGWQNKVVERIAANMNTNNIWGYARLGFFSHDSFKIQKGASNSMAFKFGSQREKNCIKCMNTYCLEVQLSTKPGKKSYKPSTIIAFNPECTEFLVELSGSEQSRHNITWSALRPPMPAKTTWNINDQCKIRNIVNNERYPGKISTGILINGYLDIEVAIKTTEIQPIIWKSVLSDIRPA</sequence>
<protein>
    <submittedName>
        <fullName evidence="1">Uncharacterized protein</fullName>
    </submittedName>
</protein>
<accession>A0A397VEJ6</accession>
<evidence type="ECO:0000313" key="1">
    <source>
        <dbReference type="EMBL" id="RIB20251.1"/>
    </source>
</evidence>
<comment type="caution">
    <text evidence="1">The sequence shown here is derived from an EMBL/GenBank/DDBJ whole genome shotgun (WGS) entry which is preliminary data.</text>
</comment>
<proteinExistence type="predicted"/>
<reference evidence="1 2" key="1">
    <citation type="submission" date="2018-06" db="EMBL/GenBank/DDBJ databases">
        <title>Comparative genomics reveals the genomic features of Rhizophagus irregularis, R. cerebriforme, R. diaphanum and Gigaspora rosea, and their symbiotic lifestyle signature.</title>
        <authorList>
            <person name="Morin E."/>
            <person name="San Clemente H."/>
            <person name="Chen E.C.H."/>
            <person name="De La Providencia I."/>
            <person name="Hainaut M."/>
            <person name="Kuo A."/>
            <person name="Kohler A."/>
            <person name="Murat C."/>
            <person name="Tang N."/>
            <person name="Roy S."/>
            <person name="Loubradou J."/>
            <person name="Henrissat B."/>
            <person name="Grigoriev I.V."/>
            <person name="Corradi N."/>
            <person name="Roux C."/>
            <person name="Martin F.M."/>
        </authorList>
    </citation>
    <scope>NUCLEOTIDE SEQUENCE [LARGE SCALE GENOMIC DNA]</scope>
    <source>
        <strain evidence="1 2">DAOM 194757</strain>
    </source>
</reference>
<dbReference type="EMBL" id="QKWP01000428">
    <property type="protein sequence ID" value="RIB20251.1"/>
    <property type="molecule type" value="Genomic_DNA"/>
</dbReference>
<dbReference type="Proteomes" id="UP000266673">
    <property type="component" value="Unassembled WGS sequence"/>
</dbReference>
<evidence type="ECO:0000313" key="2">
    <source>
        <dbReference type="Proteomes" id="UP000266673"/>
    </source>
</evidence>